<name>A0A9R0JAF2_SPIOL</name>
<proteinExistence type="inferred from homology"/>
<keyword evidence="9" id="KW-1185">Reference proteome</keyword>
<dbReference type="InterPro" id="IPR004698">
    <property type="entry name" value="Zn/Fe_permease_fun/pln"/>
</dbReference>
<evidence type="ECO:0000313" key="9">
    <source>
        <dbReference type="Proteomes" id="UP000813463"/>
    </source>
</evidence>
<evidence type="ECO:0000256" key="7">
    <source>
        <dbReference type="ARBA" id="ARBA00023136"/>
    </source>
</evidence>
<sequence length="364" mass="38028">MLRGKGCYYLVLSIIVLLTPTTAGVGDCGCDRDGLSAETTNAALKYKLGAIAAILVASALGVCLPIIGKNFPALHPESNLFFLVKTFAAGVILSTGFIHVLPDAFESLTSPCLKESTWGKFPFTGLAAMVGALGSLMIDAFATGHYRRVHFGKPVVVAEAAAVSGDEEMGGDHVGHVHLHTHATHGHAHGPGPSATPEGLSELDRIRYKVTSQVLEMGIVVHSVIIGLSLGTSQSLDTIKPLMAALCFHQFFEGVGLGGCIVQAAFKSASTFCMALFFSLTTPVGIAIGIGIANVYDDSSPTALIVQGLLDAVAAGILIYMALVDLLAQDFMNPKVQNNSRLFFGANLTLLLGAGFMAVLAIWA</sequence>
<evidence type="ECO:0000256" key="2">
    <source>
        <dbReference type="ARBA" id="ARBA00006939"/>
    </source>
</evidence>
<dbReference type="GeneID" id="110801747"/>
<dbReference type="GO" id="GO:0005385">
    <property type="term" value="F:zinc ion transmembrane transporter activity"/>
    <property type="evidence" value="ECO:0000318"/>
    <property type="project" value="GO_Central"/>
</dbReference>
<keyword evidence="5 8" id="KW-1133">Transmembrane helix</keyword>
<protein>
    <submittedName>
        <fullName evidence="10">Zinc transporter 1 isoform X1</fullName>
    </submittedName>
</protein>
<evidence type="ECO:0000256" key="5">
    <source>
        <dbReference type="ARBA" id="ARBA00022989"/>
    </source>
</evidence>
<feature type="transmembrane region" description="Helical" evidence="8">
    <location>
        <begin position="7"/>
        <end position="26"/>
    </location>
</feature>
<evidence type="ECO:0000256" key="8">
    <source>
        <dbReference type="RuleBase" id="RU362088"/>
    </source>
</evidence>
<dbReference type="PANTHER" id="PTHR11040:SF35">
    <property type="entry name" value="ZINC TRANSPORTER 5"/>
    <property type="match status" value="1"/>
</dbReference>
<feature type="transmembrane region" description="Helical" evidence="8">
    <location>
        <begin position="344"/>
        <end position="363"/>
    </location>
</feature>
<dbReference type="Proteomes" id="UP000813463">
    <property type="component" value="Chromosome 4"/>
</dbReference>
<comment type="similarity">
    <text evidence="2 8">Belongs to the ZIP transporter (TC 2.A.5) family.</text>
</comment>
<evidence type="ECO:0000256" key="3">
    <source>
        <dbReference type="ARBA" id="ARBA00022448"/>
    </source>
</evidence>
<dbReference type="PANTHER" id="PTHR11040">
    <property type="entry name" value="ZINC/IRON TRANSPORTER"/>
    <property type="match status" value="1"/>
</dbReference>
<reference evidence="9" key="1">
    <citation type="journal article" date="2021" name="Nat. Commun.">
        <title>Genomic analyses provide insights into spinach domestication and the genetic basis of agronomic traits.</title>
        <authorList>
            <person name="Cai X."/>
            <person name="Sun X."/>
            <person name="Xu C."/>
            <person name="Sun H."/>
            <person name="Wang X."/>
            <person name="Ge C."/>
            <person name="Zhang Z."/>
            <person name="Wang Q."/>
            <person name="Fei Z."/>
            <person name="Jiao C."/>
            <person name="Wang Q."/>
        </authorList>
    </citation>
    <scope>NUCLEOTIDE SEQUENCE [LARGE SCALE GENOMIC DNA]</scope>
    <source>
        <strain evidence="9">cv. Varoflay</strain>
    </source>
</reference>
<dbReference type="RefSeq" id="XP_021862849.1">
    <property type="nucleotide sequence ID" value="XM_022007157.2"/>
</dbReference>
<comment type="caution">
    <text evidence="8">Lacks conserved residue(s) required for the propagation of feature annotation.</text>
</comment>
<evidence type="ECO:0000256" key="6">
    <source>
        <dbReference type="ARBA" id="ARBA00023065"/>
    </source>
</evidence>
<dbReference type="AlphaFoldDB" id="A0A9R0JAF2"/>
<evidence type="ECO:0000256" key="4">
    <source>
        <dbReference type="ARBA" id="ARBA00022692"/>
    </source>
</evidence>
<evidence type="ECO:0000256" key="1">
    <source>
        <dbReference type="ARBA" id="ARBA00004141"/>
    </source>
</evidence>
<dbReference type="Pfam" id="PF02535">
    <property type="entry name" value="Zip"/>
    <property type="match status" value="1"/>
</dbReference>
<keyword evidence="7 8" id="KW-0472">Membrane</keyword>
<accession>A0A9R0JAF2</accession>
<keyword evidence="4 8" id="KW-0812">Transmembrane</keyword>
<dbReference type="NCBIfam" id="TIGR00820">
    <property type="entry name" value="zip"/>
    <property type="match status" value="1"/>
</dbReference>
<reference evidence="10" key="2">
    <citation type="submission" date="2025-08" db="UniProtKB">
        <authorList>
            <consortium name="RefSeq"/>
        </authorList>
    </citation>
    <scope>IDENTIFICATION</scope>
    <source>
        <tissue evidence="10">Leaf</tissue>
    </source>
</reference>
<gene>
    <name evidence="10" type="primary">LOC110801747</name>
</gene>
<feature type="transmembrane region" description="Helical" evidence="8">
    <location>
        <begin position="80"/>
        <end position="101"/>
    </location>
</feature>
<keyword evidence="6 8" id="KW-0406">Ion transport</keyword>
<dbReference type="GO" id="GO:0005886">
    <property type="term" value="C:plasma membrane"/>
    <property type="evidence" value="ECO:0000318"/>
    <property type="project" value="GO_Central"/>
</dbReference>
<dbReference type="InterPro" id="IPR003689">
    <property type="entry name" value="ZIP"/>
</dbReference>
<dbReference type="OrthoDB" id="448280at2759"/>
<organism evidence="9 10">
    <name type="scientific">Spinacia oleracea</name>
    <name type="common">Spinach</name>
    <dbReference type="NCBI Taxonomy" id="3562"/>
    <lineage>
        <taxon>Eukaryota</taxon>
        <taxon>Viridiplantae</taxon>
        <taxon>Streptophyta</taxon>
        <taxon>Embryophyta</taxon>
        <taxon>Tracheophyta</taxon>
        <taxon>Spermatophyta</taxon>
        <taxon>Magnoliopsida</taxon>
        <taxon>eudicotyledons</taxon>
        <taxon>Gunneridae</taxon>
        <taxon>Pentapetalae</taxon>
        <taxon>Caryophyllales</taxon>
        <taxon>Chenopodiaceae</taxon>
        <taxon>Chenopodioideae</taxon>
        <taxon>Anserineae</taxon>
        <taxon>Spinacia</taxon>
    </lineage>
</organism>
<feature type="transmembrane region" description="Helical" evidence="8">
    <location>
        <begin position="273"/>
        <end position="296"/>
    </location>
</feature>
<evidence type="ECO:0000313" key="10">
    <source>
        <dbReference type="RefSeq" id="XP_021862849.1"/>
    </source>
</evidence>
<feature type="transmembrane region" description="Helical" evidence="8">
    <location>
        <begin position="121"/>
        <end position="142"/>
    </location>
</feature>
<dbReference type="GO" id="GO:0071577">
    <property type="term" value="P:zinc ion transmembrane transport"/>
    <property type="evidence" value="ECO:0000318"/>
    <property type="project" value="GO_Central"/>
</dbReference>
<feature type="transmembrane region" description="Helical" evidence="8">
    <location>
        <begin position="46"/>
        <end position="68"/>
    </location>
</feature>
<keyword evidence="3 8" id="KW-0813">Transport</keyword>
<comment type="subcellular location">
    <subcellularLocation>
        <location evidence="1 8">Membrane</location>
        <topology evidence="1 8">Multi-pass membrane protein</topology>
    </subcellularLocation>
</comment>
<feature type="transmembrane region" description="Helical" evidence="8">
    <location>
        <begin position="302"/>
        <end position="323"/>
    </location>
</feature>
<dbReference type="KEGG" id="soe:110801747"/>